<dbReference type="PANTHER" id="PTHR37828:SF1">
    <property type="entry name" value="YCII-RELATED DOMAIN-CONTAINING PROTEIN"/>
    <property type="match status" value="1"/>
</dbReference>
<name>H8KYT9_FRAAD</name>
<dbReference type="AlphaFoldDB" id="H8KYT9"/>
<dbReference type="KEGG" id="fau:Fraau_1753"/>
<dbReference type="InterPro" id="IPR011008">
    <property type="entry name" value="Dimeric_a/b-barrel"/>
</dbReference>
<evidence type="ECO:0000256" key="1">
    <source>
        <dbReference type="ARBA" id="ARBA00007689"/>
    </source>
</evidence>
<dbReference type="Pfam" id="PF03795">
    <property type="entry name" value="YCII"/>
    <property type="match status" value="1"/>
</dbReference>
<dbReference type="STRING" id="767434.Fraau_1753"/>
<dbReference type="Gene3D" id="3.30.70.1060">
    <property type="entry name" value="Dimeric alpha+beta barrel"/>
    <property type="match status" value="1"/>
</dbReference>
<gene>
    <name evidence="3" type="ordered locus">Fraau_1753</name>
</gene>
<keyword evidence="4" id="KW-1185">Reference proteome</keyword>
<organism evidence="3 4">
    <name type="scientific">Frateuria aurantia (strain ATCC 33424 / DSM 6220 / KCTC 2777 / LMG 1558 / NBRC 3245 / NCIMB 13370)</name>
    <name type="common">Acetobacter aurantius</name>
    <dbReference type="NCBI Taxonomy" id="767434"/>
    <lineage>
        <taxon>Bacteria</taxon>
        <taxon>Pseudomonadati</taxon>
        <taxon>Pseudomonadota</taxon>
        <taxon>Gammaproteobacteria</taxon>
        <taxon>Lysobacterales</taxon>
        <taxon>Rhodanobacteraceae</taxon>
        <taxon>Frateuria</taxon>
    </lineage>
</organism>
<dbReference type="PANTHER" id="PTHR37828">
    <property type="entry name" value="GSR2449 PROTEIN"/>
    <property type="match status" value="1"/>
</dbReference>
<evidence type="ECO:0000259" key="2">
    <source>
        <dbReference type="Pfam" id="PF03795"/>
    </source>
</evidence>
<protein>
    <recommendedName>
        <fullName evidence="2">YCII-related domain-containing protein</fullName>
    </recommendedName>
</protein>
<dbReference type="eggNOG" id="COG2350">
    <property type="taxonomic scope" value="Bacteria"/>
</dbReference>
<dbReference type="Proteomes" id="UP000005234">
    <property type="component" value="Chromosome"/>
</dbReference>
<dbReference type="SUPFAM" id="SSF54909">
    <property type="entry name" value="Dimeric alpha+beta barrel"/>
    <property type="match status" value="1"/>
</dbReference>
<proteinExistence type="inferred from homology"/>
<accession>H8KYT9</accession>
<dbReference type="InterPro" id="IPR005545">
    <property type="entry name" value="YCII"/>
</dbReference>
<dbReference type="RefSeq" id="WP_014403165.1">
    <property type="nucleotide sequence ID" value="NC_017033.1"/>
</dbReference>
<comment type="similarity">
    <text evidence="1">Belongs to the YciI family.</text>
</comment>
<reference evidence="3" key="1">
    <citation type="submission" date="2012-02" db="EMBL/GenBank/DDBJ databases">
        <title>The complete genome of Frateuria aurantia DSM 6220.</title>
        <authorList>
            <consortium name="US DOE Joint Genome Institute (JGI-PGF)"/>
            <person name="Lucas S."/>
            <person name="Copeland A."/>
            <person name="Lapidus A."/>
            <person name="Glavina del Rio T."/>
            <person name="Dalin E."/>
            <person name="Tice H."/>
            <person name="Bruce D."/>
            <person name="Goodwin L."/>
            <person name="Pitluck S."/>
            <person name="Peters L."/>
            <person name="Ovchinnikova G."/>
            <person name="Teshima H."/>
            <person name="Kyrpides N."/>
            <person name="Mavromatis K."/>
            <person name="Ivanova N."/>
            <person name="Brettin T."/>
            <person name="Detter J.C."/>
            <person name="Han C."/>
            <person name="Larimer F."/>
            <person name="Land M."/>
            <person name="Hauser L."/>
            <person name="Markowitz V."/>
            <person name="Cheng J.-F."/>
            <person name="Hugenholtz P."/>
            <person name="Woyke T."/>
            <person name="Wu D."/>
            <person name="Brambilla E."/>
            <person name="Klenk H.-P."/>
            <person name="Eisen J.A."/>
        </authorList>
    </citation>
    <scope>NUCLEOTIDE SEQUENCE</scope>
    <source>
        <strain evidence="3">DSM 6220</strain>
    </source>
</reference>
<feature type="domain" description="YCII-related" evidence="2">
    <location>
        <begin position="7"/>
        <end position="71"/>
    </location>
</feature>
<dbReference type="EMBL" id="CP003350">
    <property type="protein sequence ID" value="AFC86160.1"/>
    <property type="molecule type" value="Genomic_DNA"/>
</dbReference>
<dbReference type="HOGENOM" id="CLU_110355_8_1_6"/>
<evidence type="ECO:0000313" key="3">
    <source>
        <dbReference type="EMBL" id="AFC86160.1"/>
    </source>
</evidence>
<evidence type="ECO:0000313" key="4">
    <source>
        <dbReference type="Proteomes" id="UP000005234"/>
    </source>
</evidence>
<sequence length="92" mass="9866">MKRYLAIVTRPADVDPELIEAHKRYLQSLLQDGRLLLSGPFAGGPGGAYLFQAADAAAAAAVVAADPLQSDPRVEIPLREWVIRLDAAEVKA</sequence>